<protein>
    <recommendedName>
        <fullName evidence="4">Copper resistance protein D domain-containing protein</fullName>
    </recommendedName>
</protein>
<dbReference type="PATRIC" id="fig|42253.5.peg.329"/>
<feature type="transmembrane region" description="Helical" evidence="1">
    <location>
        <begin position="250"/>
        <end position="268"/>
    </location>
</feature>
<proteinExistence type="predicted"/>
<keyword evidence="1" id="KW-0472">Membrane</keyword>
<feature type="transmembrane region" description="Helical" evidence="1">
    <location>
        <begin position="215"/>
        <end position="238"/>
    </location>
</feature>
<keyword evidence="1" id="KW-1133">Transmembrane helix</keyword>
<name>A0A0K2G7D4_NITMO</name>
<dbReference type="OrthoDB" id="113685at2"/>
<feature type="transmembrane region" description="Helical" evidence="1">
    <location>
        <begin position="184"/>
        <end position="203"/>
    </location>
</feature>
<feature type="transmembrane region" description="Helical" evidence="1">
    <location>
        <begin position="156"/>
        <end position="175"/>
    </location>
</feature>
<keyword evidence="1" id="KW-0812">Transmembrane</keyword>
<evidence type="ECO:0008006" key="4">
    <source>
        <dbReference type="Google" id="ProtNLM"/>
    </source>
</evidence>
<dbReference type="RefSeq" id="WP_145976129.1">
    <property type="nucleotide sequence ID" value="NZ_CP011801.1"/>
</dbReference>
<dbReference type="EMBL" id="CP011801">
    <property type="protein sequence ID" value="ALA56779.1"/>
    <property type="molecule type" value="Genomic_DNA"/>
</dbReference>
<feature type="transmembrane region" description="Helical" evidence="1">
    <location>
        <begin position="113"/>
        <end position="133"/>
    </location>
</feature>
<organism evidence="2 3">
    <name type="scientific">Nitrospira moscoviensis</name>
    <dbReference type="NCBI Taxonomy" id="42253"/>
    <lineage>
        <taxon>Bacteria</taxon>
        <taxon>Pseudomonadati</taxon>
        <taxon>Nitrospirota</taxon>
        <taxon>Nitrospiria</taxon>
        <taxon>Nitrospirales</taxon>
        <taxon>Nitrospiraceae</taxon>
        <taxon>Nitrospira</taxon>
    </lineage>
</organism>
<keyword evidence="3" id="KW-1185">Reference proteome</keyword>
<dbReference type="STRING" id="42253.NITMOv2_0341"/>
<gene>
    <name evidence="2" type="ORF">NITMOv2_0341</name>
</gene>
<sequence>MQSNSPRPIRPSGWAFRFLSLPRKVPVLFLGLLLLLAIFTESTSAQHGAEGYEPDHDSASPHEHRGAASADAWEGSVAGVAYSEFNHHVAGWLLVLLALAELRLALPPPVPRWIGFLLPGALGVTGIFLLIWSDHEAWPIGSMSLSQTFLSGDREILQHKIYGVLALTIACIEVLRRSGMIRHAVWMVPLPAFALIGGWMLFSHSHGVHPSADKIAVHHAIMGTLAITAGSSKLVGVWKNGLSLPVSSRWELLWAGLILLIGVQLLFYSE</sequence>
<dbReference type="KEGG" id="nmv:NITMOv2_0341"/>
<accession>A0A0K2G7D4</accession>
<feature type="transmembrane region" description="Helical" evidence="1">
    <location>
        <begin position="89"/>
        <end position="106"/>
    </location>
</feature>
<evidence type="ECO:0000313" key="2">
    <source>
        <dbReference type="EMBL" id="ALA56779.1"/>
    </source>
</evidence>
<reference evidence="2 3" key="1">
    <citation type="journal article" date="2015" name="Proc. Natl. Acad. Sci. U.S.A.">
        <title>Expanded metabolic versatility of ubiquitous nitrite-oxidizing bacteria from the genus Nitrospira.</title>
        <authorList>
            <person name="Koch H."/>
            <person name="Lucker S."/>
            <person name="Albertsen M."/>
            <person name="Kitzinger K."/>
            <person name="Herbold C."/>
            <person name="Spieck E."/>
            <person name="Nielsen P.H."/>
            <person name="Wagner M."/>
            <person name="Daims H."/>
        </authorList>
    </citation>
    <scope>NUCLEOTIDE SEQUENCE [LARGE SCALE GENOMIC DNA]</scope>
    <source>
        <strain evidence="2 3">NSP M-1</strain>
    </source>
</reference>
<evidence type="ECO:0000256" key="1">
    <source>
        <dbReference type="SAM" id="Phobius"/>
    </source>
</evidence>
<dbReference type="AlphaFoldDB" id="A0A0K2G7D4"/>
<dbReference type="Proteomes" id="UP000069205">
    <property type="component" value="Chromosome"/>
</dbReference>
<evidence type="ECO:0000313" key="3">
    <source>
        <dbReference type="Proteomes" id="UP000069205"/>
    </source>
</evidence>